<evidence type="ECO:0000256" key="1">
    <source>
        <dbReference type="ARBA" id="ARBA00022737"/>
    </source>
</evidence>
<dbReference type="SMR" id="A2E1J1"/>
<feature type="repeat" description="ANK" evidence="3">
    <location>
        <begin position="287"/>
        <end position="319"/>
    </location>
</feature>
<keyword evidence="2 3" id="KW-0040">ANK repeat</keyword>
<reference evidence="4" key="1">
    <citation type="submission" date="2006-10" db="EMBL/GenBank/DDBJ databases">
        <authorList>
            <person name="Amadeo P."/>
            <person name="Zhao Q."/>
            <person name="Wortman J."/>
            <person name="Fraser-Liggett C."/>
            <person name="Carlton J."/>
        </authorList>
    </citation>
    <scope>NUCLEOTIDE SEQUENCE</scope>
    <source>
        <strain evidence="4">G3</strain>
    </source>
</reference>
<proteinExistence type="predicted"/>
<dbReference type="VEuPathDB" id="TrichDB:TVAGG3_0519660"/>
<dbReference type="SMART" id="SM00248">
    <property type="entry name" value="ANK"/>
    <property type="match status" value="12"/>
</dbReference>
<feature type="repeat" description="ANK" evidence="3">
    <location>
        <begin position="518"/>
        <end position="538"/>
    </location>
</feature>
<dbReference type="PROSITE" id="PS50297">
    <property type="entry name" value="ANK_REP_REGION"/>
    <property type="match status" value="9"/>
</dbReference>
<feature type="repeat" description="ANK" evidence="3">
    <location>
        <begin position="254"/>
        <end position="286"/>
    </location>
</feature>
<dbReference type="OrthoDB" id="341259at2759"/>
<dbReference type="PROSITE" id="PS50088">
    <property type="entry name" value="ANK_REPEAT"/>
    <property type="match status" value="11"/>
</dbReference>
<dbReference type="InterPro" id="IPR036770">
    <property type="entry name" value="Ankyrin_rpt-contain_sf"/>
</dbReference>
<reference evidence="4" key="2">
    <citation type="journal article" date="2007" name="Science">
        <title>Draft genome sequence of the sexually transmitted pathogen Trichomonas vaginalis.</title>
        <authorList>
            <person name="Carlton J.M."/>
            <person name="Hirt R.P."/>
            <person name="Silva J.C."/>
            <person name="Delcher A.L."/>
            <person name="Schatz M."/>
            <person name="Zhao Q."/>
            <person name="Wortman J.R."/>
            <person name="Bidwell S.L."/>
            <person name="Alsmark U.C.M."/>
            <person name="Besteiro S."/>
            <person name="Sicheritz-Ponten T."/>
            <person name="Noel C.J."/>
            <person name="Dacks J.B."/>
            <person name="Foster P.G."/>
            <person name="Simillion C."/>
            <person name="Van de Peer Y."/>
            <person name="Miranda-Saavedra D."/>
            <person name="Barton G.J."/>
            <person name="Westrop G.D."/>
            <person name="Mueller S."/>
            <person name="Dessi D."/>
            <person name="Fiori P.L."/>
            <person name="Ren Q."/>
            <person name="Paulsen I."/>
            <person name="Zhang H."/>
            <person name="Bastida-Corcuera F.D."/>
            <person name="Simoes-Barbosa A."/>
            <person name="Brown M.T."/>
            <person name="Hayes R.D."/>
            <person name="Mukherjee M."/>
            <person name="Okumura C.Y."/>
            <person name="Schneider R."/>
            <person name="Smith A.J."/>
            <person name="Vanacova S."/>
            <person name="Villalvazo M."/>
            <person name="Haas B.J."/>
            <person name="Pertea M."/>
            <person name="Feldblyum T.V."/>
            <person name="Utterback T.R."/>
            <person name="Shu C.L."/>
            <person name="Osoegawa K."/>
            <person name="de Jong P.J."/>
            <person name="Hrdy I."/>
            <person name="Horvathova L."/>
            <person name="Zubacova Z."/>
            <person name="Dolezal P."/>
            <person name="Malik S.B."/>
            <person name="Logsdon J.M. Jr."/>
            <person name="Henze K."/>
            <person name="Gupta A."/>
            <person name="Wang C.C."/>
            <person name="Dunne R.L."/>
            <person name="Upcroft J.A."/>
            <person name="Upcroft P."/>
            <person name="White O."/>
            <person name="Salzberg S.L."/>
            <person name="Tang P."/>
            <person name="Chiu C.-H."/>
            <person name="Lee Y.-S."/>
            <person name="Embley T.M."/>
            <person name="Coombs G.H."/>
            <person name="Mottram J.C."/>
            <person name="Tachezy J."/>
            <person name="Fraser-Liggett C.M."/>
            <person name="Johnson P.J."/>
        </authorList>
    </citation>
    <scope>NUCLEOTIDE SEQUENCE [LARGE SCALE GENOMIC DNA]</scope>
    <source>
        <strain evidence="4">G3</strain>
    </source>
</reference>
<dbReference type="Pfam" id="PF12796">
    <property type="entry name" value="Ank_2"/>
    <property type="match status" value="3"/>
</dbReference>
<dbReference type="InParanoid" id="A2E1J1"/>
<feature type="repeat" description="ANK" evidence="3">
    <location>
        <begin position="188"/>
        <end position="220"/>
    </location>
</feature>
<dbReference type="Proteomes" id="UP000001542">
    <property type="component" value="Unassembled WGS sequence"/>
</dbReference>
<accession>A2E1J1</accession>
<sequence length="631" mass="71473">MDSDLILNYEYIAANIQEFIDEGNLYDIFEEEDLKIISSYLNMTADEYDMFIERSSSTMTPKQLYKRSKYINVSINNNKDLITILQSVQKYMRLELFNNAIKYLSSIQEQTNQEFLSPKSQLNEKELKIAQLNEEVLSKEFQLRFIDYKNSTDFQSIYDFFCEMAEKGYSKFIAKACEEGLSDKKNANNNNILIEASIRGNLKLVKYLIESGCDKESRDNKGCTPLIHASIENNIEVINYLISVGANIEGKDNSEATALHIATHYNNIDIVKYLISVGANIEVKDKNGWTSLHYASVCNHIELVKYLIHSGADKEVKDKIGLTPFIYASINGNLELVKFLISIGCDKEAKAVNGKTPLHEASFRGHLEVAKYLVSSGANIEARDNDNRTPLLLSLLNDKPELAKYFFSIGANKEARDNYGETPLHIASFLGNIEIVKYLISAGVNKEAKTRNGNTLLNLASHNGKLEVVKYLISIGANKEAKDKNGRTPLLNALYYKHFEIAKYLISIGADIEAKDIDGRTPLMWAADRGNFDVVNVLDQLAPIKKQQIILGFIHLFFLLHIKVKNIIKYIIIYTLDINLSQIEQYIFNPMPMLLWLAEPSSHKKVDTFGVSPILLLQKSSHHGDILKMNL</sequence>
<dbReference type="Pfam" id="PF13606">
    <property type="entry name" value="Ank_3"/>
    <property type="match status" value="1"/>
</dbReference>
<dbReference type="Pfam" id="PF13637">
    <property type="entry name" value="Ank_4"/>
    <property type="match status" value="1"/>
</dbReference>
<feature type="repeat" description="ANK" evidence="3">
    <location>
        <begin position="452"/>
        <end position="484"/>
    </location>
</feature>
<gene>
    <name evidence="4" type="ORF">TVAG_206060</name>
</gene>
<evidence type="ECO:0000313" key="4">
    <source>
        <dbReference type="EMBL" id="EAY13438.1"/>
    </source>
</evidence>
<dbReference type="EMBL" id="DS113285">
    <property type="protein sequence ID" value="EAY13438.1"/>
    <property type="molecule type" value="Genomic_DNA"/>
</dbReference>
<dbReference type="Pfam" id="PF00023">
    <property type="entry name" value="Ank"/>
    <property type="match status" value="1"/>
</dbReference>
<feature type="repeat" description="ANK" evidence="3">
    <location>
        <begin position="320"/>
        <end position="352"/>
    </location>
</feature>
<dbReference type="VEuPathDB" id="TrichDB:TVAG_206060"/>
<evidence type="ECO:0000313" key="5">
    <source>
        <dbReference type="Proteomes" id="UP000001542"/>
    </source>
</evidence>
<dbReference type="InterPro" id="IPR002110">
    <property type="entry name" value="Ankyrin_rpt"/>
</dbReference>
<keyword evidence="5" id="KW-1185">Reference proteome</keyword>
<dbReference type="Gene3D" id="1.25.40.20">
    <property type="entry name" value="Ankyrin repeat-containing domain"/>
    <property type="match status" value="6"/>
</dbReference>
<dbReference type="AlphaFoldDB" id="A2E1J1"/>
<evidence type="ECO:0000256" key="2">
    <source>
        <dbReference type="ARBA" id="ARBA00023043"/>
    </source>
</evidence>
<feature type="repeat" description="ANK" evidence="3">
    <location>
        <begin position="485"/>
        <end position="517"/>
    </location>
</feature>
<feature type="repeat" description="ANK" evidence="3">
    <location>
        <begin position="221"/>
        <end position="253"/>
    </location>
</feature>
<feature type="repeat" description="ANK" evidence="3">
    <location>
        <begin position="419"/>
        <end position="451"/>
    </location>
</feature>
<dbReference type="RefSeq" id="XP_001325661.1">
    <property type="nucleotide sequence ID" value="XM_001325626.1"/>
</dbReference>
<protein>
    <submittedName>
        <fullName evidence="4">Ankyrin repeat protein, putative</fullName>
    </submittedName>
</protein>
<organism evidence="4 5">
    <name type="scientific">Trichomonas vaginalis (strain ATCC PRA-98 / G3)</name>
    <dbReference type="NCBI Taxonomy" id="412133"/>
    <lineage>
        <taxon>Eukaryota</taxon>
        <taxon>Metamonada</taxon>
        <taxon>Parabasalia</taxon>
        <taxon>Trichomonadida</taxon>
        <taxon>Trichomonadidae</taxon>
        <taxon>Trichomonas</taxon>
    </lineage>
</organism>
<feature type="repeat" description="ANK" evidence="3">
    <location>
        <begin position="386"/>
        <end position="418"/>
    </location>
</feature>
<dbReference type="SUPFAM" id="SSF48403">
    <property type="entry name" value="Ankyrin repeat"/>
    <property type="match status" value="1"/>
</dbReference>
<feature type="repeat" description="ANK" evidence="3">
    <location>
        <begin position="353"/>
        <end position="385"/>
    </location>
</feature>
<evidence type="ECO:0000256" key="3">
    <source>
        <dbReference type="PROSITE-ProRule" id="PRU00023"/>
    </source>
</evidence>
<dbReference type="PANTHER" id="PTHR24188">
    <property type="entry name" value="ANKYRIN REPEAT PROTEIN"/>
    <property type="match status" value="1"/>
</dbReference>
<dbReference type="eggNOG" id="KOG0504">
    <property type="taxonomic scope" value="Eukaryota"/>
</dbReference>
<name>A2E1J1_TRIV3</name>
<dbReference type="STRING" id="5722.A2E1J1"/>
<keyword evidence="1" id="KW-0677">Repeat</keyword>
<dbReference type="KEGG" id="tva:4771422"/>
<dbReference type="PRINTS" id="PR01415">
    <property type="entry name" value="ANKYRIN"/>
</dbReference>
<dbReference type="PANTHER" id="PTHR24188:SF29">
    <property type="entry name" value="GH09064P"/>
    <property type="match status" value="1"/>
</dbReference>